<dbReference type="RefSeq" id="WP_124946440.1">
    <property type="nucleotide sequence ID" value="NZ_BHVT01000035.1"/>
</dbReference>
<evidence type="ECO:0000313" key="2">
    <source>
        <dbReference type="Proteomes" id="UP000295367"/>
    </source>
</evidence>
<dbReference type="SUPFAM" id="SSF160387">
    <property type="entry name" value="NosL/MerB-like"/>
    <property type="match status" value="1"/>
</dbReference>
<dbReference type="Proteomes" id="UP000295367">
    <property type="component" value="Unassembled WGS sequence"/>
</dbReference>
<dbReference type="InterPro" id="IPR004927">
    <property type="entry name" value="MerB"/>
</dbReference>
<keyword evidence="2" id="KW-1185">Reference proteome</keyword>
<accession>A0A4R3XVP9</accession>
<dbReference type="InterPro" id="IPR053717">
    <property type="entry name" value="MerB_lyase_sf"/>
</dbReference>
<protein>
    <submittedName>
        <fullName evidence="1">Alkylmercury lyase-like protein</fullName>
    </submittedName>
</protein>
<dbReference type="AlphaFoldDB" id="A0A4R3XVP9"/>
<proteinExistence type="predicted"/>
<dbReference type="EMBL" id="SMCO01000018">
    <property type="protein sequence ID" value="TCV82881.1"/>
    <property type="molecule type" value="Genomic_DNA"/>
</dbReference>
<organism evidence="1 2">
    <name type="scientific">Sulfurirhabdus autotrophica</name>
    <dbReference type="NCBI Taxonomy" id="1706046"/>
    <lineage>
        <taxon>Bacteria</taxon>
        <taxon>Pseudomonadati</taxon>
        <taxon>Pseudomonadota</taxon>
        <taxon>Betaproteobacteria</taxon>
        <taxon>Nitrosomonadales</taxon>
        <taxon>Sulfuricellaceae</taxon>
        <taxon>Sulfurirhabdus</taxon>
    </lineage>
</organism>
<gene>
    <name evidence="1" type="ORF">EDC63_11810</name>
</gene>
<reference evidence="1 2" key="1">
    <citation type="submission" date="2019-03" db="EMBL/GenBank/DDBJ databases">
        <title>Genomic Encyclopedia of Type Strains, Phase IV (KMG-IV): sequencing the most valuable type-strain genomes for metagenomic binning, comparative biology and taxonomic classification.</title>
        <authorList>
            <person name="Goeker M."/>
        </authorList>
    </citation>
    <scope>NUCLEOTIDE SEQUENCE [LARGE SCALE GENOMIC DNA]</scope>
    <source>
        <strain evidence="1 2">DSM 100309</strain>
    </source>
</reference>
<dbReference type="Pfam" id="PF03243">
    <property type="entry name" value="MerB"/>
    <property type="match status" value="1"/>
</dbReference>
<name>A0A4R3XVP9_9PROT</name>
<dbReference type="Gene3D" id="3.30.450.410">
    <property type="match status" value="1"/>
</dbReference>
<keyword evidence="1" id="KW-0456">Lyase</keyword>
<comment type="caution">
    <text evidence="1">The sequence shown here is derived from an EMBL/GenBank/DDBJ whole genome shotgun (WGS) entry which is preliminary data.</text>
</comment>
<sequence>MTSKNNIFKNVKRLRREFPLQERIEAADTATCEAYATVLLAWLQNGSAPQQDIIPAVELEKLLAIDAVVLTDAGLGCYPFSASKTGISVKYDAHTVYAMCAIDALAIPFLAASPATIHTHCSNCEEPIVVRTDETGQVKEEIPAGAQVEYRQISVQHSACCNDLCPGITFVCPTCVANAHLKNDLMSLEEAAVVGRAFFHFQSCLDVCLA</sequence>
<dbReference type="GO" id="GO:0018836">
    <property type="term" value="F:alkylmercury lyase activity"/>
    <property type="evidence" value="ECO:0007669"/>
    <property type="project" value="InterPro"/>
</dbReference>
<evidence type="ECO:0000313" key="1">
    <source>
        <dbReference type="EMBL" id="TCV82881.1"/>
    </source>
</evidence>
<dbReference type="OrthoDB" id="7185309at2"/>